<keyword evidence="8" id="KW-1185">Reference proteome</keyword>
<feature type="transmembrane region" description="Helical" evidence="5">
    <location>
        <begin position="296"/>
        <end position="316"/>
    </location>
</feature>
<evidence type="ECO:0000256" key="3">
    <source>
        <dbReference type="ARBA" id="ARBA00022989"/>
    </source>
</evidence>
<feature type="transmembrane region" description="Helical" evidence="5">
    <location>
        <begin position="153"/>
        <end position="172"/>
    </location>
</feature>
<protein>
    <submittedName>
        <fullName evidence="7">MFS transporter</fullName>
    </submittedName>
</protein>
<evidence type="ECO:0000259" key="6">
    <source>
        <dbReference type="PROSITE" id="PS50850"/>
    </source>
</evidence>
<dbReference type="Pfam" id="PF07690">
    <property type="entry name" value="MFS_1"/>
    <property type="match status" value="1"/>
</dbReference>
<dbReference type="InterPro" id="IPR011701">
    <property type="entry name" value="MFS"/>
</dbReference>
<comment type="subcellular location">
    <subcellularLocation>
        <location evidence="1">Cell membrane</location>
        <topology evidence="1">Multi-pass membrane protein</topology>
    </subcellularLocation>
</comment>
<feature type="transmembrane region" description="Helical" evidence="5">
    <location>
        <begin position="246"/>
        <end position="265"/>
    </location>
</feature>
<feature type="domain" description="Major facilitator superfamily (MFS) profile" evidence="6">
    <location>
        <begin position="1"/>
        <end position="384"/>
    </location>
</feature>
<organism evidence="7 8">
    <name type="scientific">Saccharopolyspora gregorii</name>
    <dbReference type="NCBI Taxonomy" id="33914"/>
    <lineage>
        <taxon>Bacteria</taxon>
        <taxon>Bacillati</taxon>
        <taxon>Actinomycetota</taxon>
        <taxon>Actinomycetes</taxon>
        <taxon>Pseudonocardiales</taxon>
        <taxon>Pseudonocardiaceae</taxon>
        <taxon>Saccharopolyspora</taxon>
    </lineage>
</organism>
<dbReference type="PANTHER" id="PTHR23523:SF2">
    <property type="entry name" value="2-NITROIMIDAZOLE TRANSPORTER"/>
    <property type="match status" value="1"/>
</dbReference>
<reference evidence="8" key="1">
    <citation type="journal article" date="2019" name="Int. J. Syst. Evol. Microbiol.">
        <title>The Global Catalogue of Microorganisms (GCM) 10K type strain sequencing project: providing services to taxonomists for standard genome sequencing and annotation.</title>
        <authorList>
            <consortium name="The Broad Institute Genomics Platform"/>
            <consortium name="The Broad Institute Genome Sequencing Center for Infectious Disease"/>
            <person name="Wu L."/>
            <person name="Ma J."/>
        </authorList>
    </citation>
    <scope>NUCLEOTIDE SEQUENCE [LARGE SCALE GENOMIC DNA]</scope>
    <source>
        <strain evidence="8">JCM 9687</strain>
    </source>
</reference>
<dbReference type="Gene3D" id="1.20.1250.20">
    <property type="entry name" value="MFS general substrate transporter like domains"/>
    <property type="match status" value="1"/>
</dbReference>
<dbReference type="EMBL" id="BAAAYK010000038">
    <property type="protein sequence ID" value="GAA3357717.1"/>
    <property type="molecule type" value="Genomic_DNA"/>
</dbReference>
<feature type="transmembrane region" description="Helical" evidence="5">
    <location>
        <begin position="360"/>
        <end position="380"/>
    </location>
</feature>
<feature type="transmembrane region" description="Helical" evidence="5">
    <location>
        <begin position="124"/>
        <end position="147"/>
    </location>
</feature>
<comment type="caution">
    <text evidence="7">The sequence shown here is derived from an EMBL/GenBank/DDBJ whole genome shotgun (WGS) entry which is preliminary data.</text>
</comment>
<feature type="transmembrane region" description="Helical" evidence="5">
    <location>
        <begin position="90"/>
        <end position="112"/>
    </location>
</feature>
<dbReference type="CDD" id="cd17339">
    <property type="entry name" value="MFS_NIMT_CynX_like"/>
    <property type="match status" value="1"/>
</dbReference>
<name>A0ABP6RQA1_9PSEU</name>
<feature type="transmembrane region" description="Helical" evidence="5">
    <location>
        <begin position="272"/>
        <end position="290"/>
    </location>
</feature>
<feature type="transmembrane region" description="Helical" evidence="5">
    <location>
        <begin position="204"/>
        <end position="226"/>
    </location>
</feature>
<gene>
    <name evidence="7" type="ORF">GCM10020366_26890</name>
</gene>
<feature type="transmembrane region" description="Helical" evidence="5">
    <location>
        <begin position="328"/>
        <end position="348"/>
    </location>
</feature>
<keyword evidence="4 5" id="KW-0472">Membrane</keyword>
<dbReference type="PROSITE" id="PS50850">
    <property type="entry name" value="MFS"/>
    <property type="match status" value="1"/>
</dbReference>
<sequence>MLVGILLTGANLRAGLTVVGPLVGDVRADLGLSSAVASALVSLPLLCFALFSPVAPPLAARFGLERTLGGALAILAVGIVVRSAPWQPALWIGTLALGFAIALINVLLPALIKRDFPQDGGRVTGAYSATQSAFAALASGVAVPLAGVSDSGWRVSFGIWAGLALIGFAVFSPQLRRSTRPRHEVAAALDAHPEQYRSPWKSGLAWMITVSMGTQSALYYCIITWWPEVEAAHGTAPATAGLHLSVLQFFGIAGNLATAAIIHRWARDQRGLIVGLVLINVVGLGGMVLVPALALLWSVLLGLAGGGMIVFSLSVFGLRTRHHGQAAALSGMAQSFGYLLAAFGPTALGTVHDLSGGWTAPLLVLLGLQAVQLVTAWAAASPRHL</sequence>
<dbReference type="InterPro" id="IPR036259">
    <property type="entry name" value="MFS_trans_sf"/>
</dbReference>
<feature type="transmembrane region" description="Helical" evidence="5">
    <location>
        <begin position="63"/>
        <end position="84"/>
    </location>
</feature>
<evidence type="ECO:0000256" key="5">
    <source>
        <dbReference type="SAM" id="Phobius"/>
    </source>
</evidence>
<evidence type="ECO:0000256" key="1">
    <source>
        <dbReference type="ARBA" id="ARBA00004651"/>
    </source>
</evidence>
<dbReference type="InterPro" id="IPR052524">
    <property type="entry name" value="MFS_Cyanate_Porter"/>
</dbReference>
<evidence type="ECO:0000256" key="2">
    <source>
        <dbReference type="ARBA" id="ARBA00022692"/>
    </source>
</evidence>
<dbReference type="Proteomes" id="UP001500483">
    <property type="component" value="Unassembled WGS sequence"/>
</dbReference>
<evidence type="ECO:0000256" key="4">
    <source>
        <dbReference type="ARBA" id="ARBA00023136"/>
    </source>
</evidence>
<evidence type="ECO:0000313" key="8">
    <source>
        <dbReference type="Proteomes" id="UP001500483"/>
    </source>
</evidence>
<dbReference type="PANTHER" id="PTHR23523">
    <property type="match status" value="1"/>
</dbReference>
<keyword evidence="3 5" id="KW-1133">Transmembrane helix</keyword>
<keyword evidence="2 5" id="KW-0812">Transmembrane</keyword>
<proteinExistence type="predicted"/>
<dbReference type="SUPFAM" id="SSF103473">
    <property type="entry name" value="MFS general substrate transporter"/>
    <property type="match status" value="1"/>
</dbReference>
<dbReference type="InterPro" id="IPR020846">
    <property type="entry name" value="MFS_dom"/>
</dbReference>
<accession>A0ABP6RQA1</accession>
<feature type="transmembrane region" description="Helical" evidence="5">
    <location>
        <begin position="30"/>
        <end position="51"/>
    </location>
</feature>
<evidence type="ECO:0000313" key="7">
    <source>
        <dbReference type="EMBL" id="GAA3357717.1"/>
    </source>
</evidence>